<keyword evidence="3" id="KW-1185">Reference proteome</keyword>
<protein>
    <recommendedName>
        <fullName evidence="4">Secreted protein</fullName>
    </recommendedName>
</protein>
<evidence type="ECO:0000256" key="1">
    <source>
        <dbReference type="SAM" id="SignalP"/>
    </source>
</evidence>
<accession>A0ABN9CZI8</accession>
<evidence type="ECO:0000313" key="3">
    <source>
        <dbReference type="Proteomes" id="UP001162483"/>
    </source>
</evidence>
<feature type="signal peptide" evidence="1">
    <location>
        <begin position="1"/>
        <end position="20"/>
    </location>
</feature>
<feature type="chain" id="PRO_5046300820" description="Secreted protein" evidence="1">
    <location>
        <begin position="21"/>
        <end position="61"/>
    </location>
</feature>
<keyword evidence="1" id="KW-0732">Signal</keyword>
<comment type="caution">
    <text evidence="2">The sequence shown here is derived from an EMBL/GenBank/DDBJ whole genome shotgun (WGS) entry which is preliminary data.</text>
</comment>
<evidence type="ECO:0000313" key="2">
    <source>
        <dbReference type="EMBL" id="CAI9565613.1"/>
    </source>
</evidence>
<gene>
    <name evidence="2" type="ORF">SPARVUS_LOCUS6198900</name>
</gene>
<evidence type="ECO:0008006" key="4">
    <source>
        <dbReference type="Google" id="ProtNLM"/>
    </source>
</evidence>
<reference evidence="2" key="1">
    <citation type="submission" date="2023-05" db="EMBL/GenBank/DDBJ databases">
        <authorList>
            <person name="Stuckert A."/>
        </authorList>
    </citation>
    <scope>NUCLEOTIDE SEQUENCE</scope>
</reference>
<proteinExistence type="predicted"/>
<dbReference type="Proteomes" id="UP001162483">
    <property type="component" value="Unassembled WGS sequence"/>
</dbReference>
<organism evidence="2 3">
    <name type="scientific">Staurois parvus</name>
    <dbReference type="NCBI Taxonomy" id="386267"/>
    <lineage>
        <taxon>Eukaryota</taxon>
        <taxon>Metazoa</taxon>
        <taxon>Chordata</taxon>
        <taxon>Craniata</taxon>
        <taxon>Vertebrata</taxon>
        <taxon>Euteleostomi</taxon>
        <taxon>Amphibia</taxon>
        <taxon>Batrachia</taxon>
        <taxon>Anura</taxon>
        <taxon>Neobatrachia</taxon>
        <taxon>Ranoidea</taxon>
        <taxon>Ranidae</taxon>
        <taxon>Staurois</taxon>
    </lineage>
</organism>
<sequence length="61" mass="6533">MRRCSGICSSLTLSFTPAMSLLQCPRQCPPADAGICHLGSVPCDVGTYRGRNGGKFENDKK</sequence>
<dbReference type="EMBL" id="CATNWA010013661">
    <property type="protein sequence ID" value="CAI9565613.1"/>
    <property type="molecule type" value="Genomic_DNA"/>
</dbReference>
<name>A0ABN9CZI8_9NEOB</name>